<name>A0A3R0MZX0_ECOLX</name>
<sequence>MLLLIILSGCDGENDAKFVGQWLADIDGDIKSELIVKANGIFYFKNMPMETVCREDKTYKANFFGDWTINIDNRIDISMDNVNSERCNIPSSYLINGFYDGGYFLCQKGLSFFQTDLMSQVI</sequence>
<gene>
    <name evidence="1" type="ORF">DNX30_29210</name>
</gene>
<comment type="caution">
    <text evidence="1">The sequence shown here is derived from an EMBL/GenBank/DDBJ whole genome shotgun (WGS) entry which is preliminary data.</text>
</comment>
<organism evidence="1">
    <name type="scientific">Escherichia coli</name>
    <dbReference type="NCBI Taxonomy" id="562"/>
    <lineage>
        <taxon>Bacteria</taxon>
        <taxon>Pseudomonadati</taxon>
        <taxon>Pseudomonadota</taxon>
        <taxon>Gammaproteobacteria</taxon>
        <taxon>Enterobacterales</taxon>
        <taxon>Enterobacteriaceae</taxon>
        <taxon>Escherichia</taxon>
    </lineage>
</organism>
<accession>A0A3R0MZX0</accession>
<reference evidence="1" key="1">
    <citation type="submission" date="2018-06" db="EMBL/GenBank/DDBJ databases">
        <authorList>
            <person name="Ashton P.M."/>
            <person name="Dallman T."/>
            <person name="Nair S."/>
            <person name="De Pinna E."/>
            <person name="Peters T."/>
            <person name="Grant K."/>
        </authorList>
    </citation>
    <scope>NUCLEOTIDE SEQUENCE [LARGE SCALE GENOMIC DNA]</scope>
    <source>
        <strain evidence="1">462023</strain>
    </source>
</reference>
<dbReference type="EMBL" id="RTJF01000114">
    <property type="protein sequence ID" value="MJL96674.1"/>
    <property type="molecule type" value="Genomic_DNA"/>
</dbReference>
<dbReference type="Proteomes" id="UP000885382">
    <property type="component" value="Unassembled WGS sequence"/>
</dbReference>
<proteinExistence type="predicted"/>
<evidence type="ECO:0000313" key="1">
    <source>
        <dbReference type="EMBL" id="MJL96674.1"/>
    </source>
</evidence>
<dbReference type="AlphaFoldDB" id="A0A3R0MZX0"/>
<protein>
    <submittedName>
        <fullName evidence="1">Uncharacterized protein</fullName>
    </submittedName>
</protein>